<feature type="compositionally biased region" description="Polar residues" evidence="1">
    <location>
        <begin position="22"/>
        <end position="40"/>
    </location>
</feature>
<evidence type="ECO:0000313" key="3">
    <source>
        <dbReference type="Proteomes" id="UP000735302"/>
    </source>
</evidence>
<dbReference type="Proteomes" id="UP000735302">
    <property type="component" value="Unassembled WGS sequence"/>
</dbReference>
<evidence type="ECO:0000256" key="1">
    <source>
        <dbReference type="SAM" id="MobiDB-lite"/>
    </source>
</evidence>
<feature type="compositionally biased region" description="Basic and acidic residues" evidence="1">
    <location>
        <begin position="72"/>
        <end position="98"/>
    </location>
</feature>
<dbReference type="EMBL" id="BLXT01005153">
    <property type="protein sequence ID" value="GFO20096.1"/>
    <property type="molecule type" value="Genomic_DNA"/>
</dbReference>
<dbReference type="AlphaFoldDB" id="A0AAV4B9Q1"/>
<reference evidence="2 3" key="1">
    <citation type="journal article" date="2021" name="Elife">
        <title>Chloroplast acquisition without the gene transfer in kleptoplastic sea slugs, Plakobranchus ocellatus.</title>
        <authorList>
            <person name="Maeda T."/>
            <person name="Takahashi S."/>
            <person name="Yoshida T."/>
            <person name="Shimamura S."/>
            <person name="Takaki Y."/>
            <person name="Nagai Y."/>
            <person name="Toyoda A."/>
            <person name="Suzuki Y."/>
            <person name="Arimoto A."/>
            <person name="Ishii H."/>
            <person name="Satoh N."/>
            <person name="Nishiyama T."/>
            <person name="Hasebe M."/>
            <person name="Maruyama T."/>
            <person name="Minagawa J."/>
            <person name="Obokata J."/>
            <person name="Shigenobu S."/>
        </authorList>
    </citation>
    <scope>NUCLEOTIDE SEQUENCE [LARGE SCALE GENOMIC DNA]</scope>
</reference>
<evidence type="ECO:0000313" key="2">
    <source>
        <dbReference type="EMBL" id="GFO20096.1"/>
    </source>
</evidence>
<gene>
    <name evidence="2" type="ORF">PoB_004660100</name>
</gene>
<protein>
    <submittedName>
        <fullName evidence="2">Uncharacterized protein</fullName>
    </submittedName>
</protein>
<keyword evidence="3" id="KW-1185">Reference proteome</keyword>
<organism evidence="2 3">
    <name type="scientific">Plakobranchus ocellatus</name>
    <dbReference type="NCBI Taxonomy" id="259542"/>
    <lineage>
        <taxon>Eukaryota</taxon>
        <taxon>Metazoa</taxon>
        <taxon>Spiralia</taxon>
        <taxon>Lophotrochozoa</taxon>
        <taxon>Mollusca</taxon>
        <taxon>Gastropoda</taxon>
        <taxon>Heterobranchia</taxon>
        <taxon>Euthyneura</taxon>
        <taxon>Panpulmonata</taxon>
        <taxon>Sacoglossa</taxon>
        <taxon>Placobranchoidea</taxon>
        <taxon>Plakobranchidae</taxon>
        <taxon>Plakobranchus</taxon>
    </lineage>
</organism>
<name>A0AAV4B9Q1_9GAST</name>
<proteinExistence type="predicted"/>
<comment type="caution">
    <text evidence="2">The sequence shown here is derived from an EMBL/GenBank/DDBJ whole genome shotgun (WGS) entry which is preliminary data.</text>
</comment>
<sequence length="98" mass="10920">MVTTLVTTLSGCLTLCERINKTRNQSSEENPTAAHNQLGLNETRHAPGRARVRPGREWEGETHPGTGGLGGSEKRREGENVRQRGREREIGNREGERM</sequence>
<accession>A0AAV4B9Q1</accession>
<feature type="region of interest" description="Disordered" evidence="1">
    <location>
        <begin position="22"/>
        <end position="98"/>
    </location>
</feature>